<name>A0ABV2UVF0_9ACTN</name>
<dbReference type="Proteomes" id="UP001550210">
    <property type="component" value="Unassembled WGS sequence"/>
</dbReference>
<feature type="compositionally biased region" description="Low complexity" evidence="1">
    <location>
        <begin position="297"/>
        <end position="318"/>
    </location>
</feature>
<evidence type="ECO:0008006" key="4">
    <source>
        <dbReference type="Google" id="ProtNLM"/>
    </source>
</evidence>
<dbReference type="EMBL" id="JBEXPZ010000015">
    <property type="protein sequence ID" value="MET9845529.1"/>
    <property type="molecule type" value="Genomic_DNA"/>
</dbReference>
<keyword evidence="3" id="KW-1185">Reference proteome</keyword>
<gene>
    <name evidence="2" type="ORF">ABZZ21_13245</name>
</gene>
<dbReference type="RefSeq" id="WP_355396432.1">
    <property type="nucleotide sequence ID" value="NZ_JBEXPZ010000015.1"/>
</dbReference>
<accession>A0ABV2UVF0</accession>
<organism evidence="2 3">
    <name type="scientific">Streptomyces ossamyceticus</name>
    <dbReference type="NCBI Taxonomy" id="249581"/>
    <lineage>
        <taxon>Bacteria</taxon>
        <taxon>Bacillati</taxon>
        <taxon>Actinomycetota</taxon>
        <taxon>Actinomycetes</taxon>
        <taxon>Kitasatosporales</taxon>
        <taxon>Streptomycetaceae</taxon>
        <taxon>Streptomyces</taxon>
    </lineage>
</organism>
<sequence>MAVDQLPGEVREFAGYLNKLMTKLDQGGGWCAVFWRRDPDGMRACLDGLEVPPWDVVEALMHDLHTAYGPAAAAQETERARVLHSASLAAYDARPGGRDALGDRFDVMLREQRYAAERTAELNRRLRTATTREEAESLRLDLAWAHDDHERATARCAELRARMENLDRRAPHLPVRGATRFSDNPAGDVSRTPEAEGHGPQVATPGGPTGRTYGGPEGAAPAGPRDGMPADRTDDRRAYDPYAAPGAGYDAHTVGREARAQARTQVQGQGHEVAYDAHTPHAGVRDVHAGAPDARTAHPAAHDPQAPAPEAAAPEAEAVTSKKRAKRRPRGGARFAGAVEVEEAPVVVPESAPAQAAAPPARARRGARYAGVAEEAAPPQRTEQPTRQALDDEARREVTGTVERLLRLRKQGRSGEAHALLVEVAHWHAARFPLLAADMHRAGLDADWATLLWEAASLPVDRLVAVVDALNAVGRGTDGEQMLRQGVARPAEEIGEAVLGLTEEGRERQARALLDAYVRIRTPEEAARVAEAHPQRLTRMVVEAARAVSEDRHRDVAHALRVAGLA</sequence>
<feature type="region of interest" description="Disordered" evidence="1">
    <location>
        <begin position="176"/>
        <end position="233"/>
    </location>
</feature>
<protein>
    <recommendedName>
        <fullName evidence="4">UL36 very large tegument protein</fullName>
    </recommendedName>
</protein>
<feature type="region of interest" description="Disordered" evidence="1">
    <location>
        <begin position="293"/>
        <end position="333"/>
    </location>
</feature>
<proteinExistence type="predicted"/>
<evidence type="ECO:0000313" key="3">
    <source>
        <dbReference type="Proteomes" id="UP001550210"/>
    </source>
</evidence>
<feature type="region of interest" description="Disordered" evidence="1">
    <location>
        <begin position="351"/>
        <end position="395"/>
    </location>
</feature>
<reference evidence="2 3" key="1">
    <citation type="submission" date="2024-06" db="EMBL/GenBank/DDBJ databases">
        <title>The Natural Products Discovery Center: Release of the First 8490 Sequenced Strains for Exploring Actinobacteria Biosynthetic Diversity.</title>
        <authorList>
            <person name="Kalkreuter E."/>
            <person name="Kautsar S.A."/>
            <person name="Yang D."/>
            <person name="Bader C.D."/>
            <person name="Teijaro C.N."/>
            <person name="Fluegel L."/>
            <person name="Davis C.M."/>
            <person name="Simpson J.R."/>
            <person name="Lauterbach L."/>
            <person name="Steele A.D."/>
            <person name="Gui C."/>
            <person name="Meng S."/>
            <person name="Li G."/>
            <person name="Viehrig K."/>
            <person name="Ye F."/>
            <person name="Su P."/>
            <person name="Kiefer A.F."/>
            <person name="Nichols A."/>
            <person name="Cepeda A.J."/>
            <person name="Yan W."/>
            <person name="Fan B."/>
            <person name="Jiang Y."/>
            <person name="Adhikari A."/>
            <person name="Zheng C.-J."/>
            <person name="Schuster L."/>
            <person name="Cowan T.M."/>
            <person name="Smanski M.J."/>
            <person name="Chevrette M.G."/>
            <person name="De Carvalho L.P.S."/>
            <person name="Shen B."/>
        </authorList>
    </citation>
    <scope>NUCLEOTIDE SEQUENCE [LARGE SCALE GENOMIC DNA]</scope>
    <source>
        <strain evidence="2 3">NPDC006434</strain>
    </source>
</reference>
<feature type="compositionally biased region" description="Low complexity" evidence="1">
    <location>
        <begin position="368"/>
        <end position="378"/>
    </location>
</feature>
<feature type="compositionally biased region" description="Gly residues" evidence="1">
    <location>
        <begin position="207"/>
        <end position="217"/>
    </location>
</feature>
<feature type="compositionally biased region" description="Low complexity" evidence="1">
    <location>
        <begin position="351"/>
        <end position="361"/>
    </location>
</feature>
<evidence type="ECO:0000313" key="2">
    <source>
        <dbReference type="EMBL" id="MET9845529.1"/>
    </source>
</evidence>
<comment type="caution">
    <text evidence="2">The sequence shown here is derived from an EMBL/GenBank/DDBJ whole genome shotgun (WGS) entry which is preliminary data.</text>
</comment>
<evidence type="ECO:0000256" key="1">
    <source>
        <dbReference type="SAM" id="MobiDB-lite"/>
    </source>
</evidence>
<feature type="compositionally biased region" description="Basic residues" evidence="1">
    <location>
        <begin position="321"/>
        <end position="331"/>
    </location>
</feature>